<proteinExistence type="predicted"/>
<organism evidence="2 3">
    <name type="scientific">Peltaster fructicola</name>
    <dbReference type="NCBI Taxonomy" id="286661"/>
    <lineage>
        <taxon>Eukaryota</taxon>
        <taxon>Fungi</taxon>
        <taxon>Dikarya</taxon>
        <taxon>Ascomycota</taxon>
        <taxon>Pezizomycotina</taxon>
        <taxon>Dothideomycetes</taxon>
        <taxon>Dothideomycetes incertae sedis</taxon>
        <taxon>Peltaster</taxon>
    </lineage>
</organism>
<accession>A0A6H0Y1R1</accession>
<sequence>MALCRALTELLIPQNIWVTVLLSHTYTMDKESFDKLSDREVHLFAAAWLSLETPPKPDYEKVAKMCGYKTAASAGVVFGNVKRKFAAENASEAEGTPAKKARTTAKATPKKRADKTKKSIKEEHDDGAEKETFSPKLDIKEEGWSALFGSSPP</sequence>
<keyword evidence="3" id="KW-1185">Reference proteome</keyword>
<evidence type="ECO:0000256" key="1">
    <source>
        <dbReference type="SAM" id="MobiDB-lite"/>
    </source>
</evidence>
<evidence type="ECO:0000313" key="3">
    <source>
        <dbReference type="Proteomes" id="UP000503462"/>
    </source>
</evidence>
<dbReference type="Proteomes" id="UP000503462">
    <property type="component" value="Chromosome 4"/>
</dbReference>
<evidence type="ECO:0000313" key="2">
    <source>
        <dbReference type="EMBL" id="QIX00851.1"/>
    </source>
</evidence>
<feature type="compositionally biased region" description="Basic and acidic residues" evidence="1">
    <location>
        <begin position="116"/>
        <end position="138"/>
    </location>
</feature>
<dbReference type="EMBL" id="CP051142">
    <property type="protein sequence ID" value="QIX00851.1"/>
    <property type="molecule type" value="Genomic_DNA"/>
</dbReference>
<gene>
    <name evidence="2" type="ORF">AMS68_006368</name>
</gene>
<feature type="region of interest" description="Disordered" evidence="1">
    <location>
        <begin position="88"/>
        <end position="138"/>
    </location>
</feature>
<dbReference type="AlphaFoldDB" id="A0A6H0Y1R1"/>
<feature type="compositionally biased region" description="Basic residues" evidence="1">
    <location>
        <begin position="99"/>
        <end position="115"/>
    </location>
</feature>
<dbReference type="OrthoDB" id="5403747at2759"/>
<name>A0A6H0Y1R1_9PEZI</name>
<reference evidence="2 3" key="1">
    <citation type="journal article" date="2016" name="Sci. Rep.">
        <title>Peltaster fructicola genome reveals evolution from an invasive phytopathogen to an ectophytic parasite.</title>
        <authorList>
            <person name="Xu C."/>
            <person name="Chen H."/>
            <person name="Gleason M.L."/>
            <person name="Xu J.R."/>
            <person name="Liu H."/>
            <person name="Zhang R."/>
            <person name="Sun G."/>
        </authorList>
    </citation>
    <scope>NUCLEOTIDE SEQUENCE [LARGE SCALE GENOMIC DNA]</scope>
    <source>
        <strain evidence="2 3">LNHT1506</strain>
    </source>
</reference>
<protein>
    <submittedName>
        <fullName evidence="2">Uncharacterized protein</fullName>
    </submittedName>
</protein>